<protein>
    <submittedName>
        <fullName evidence="2">Uncharacterized protein</fullName>
    </submittedName>
</protein>
<organism evidence="2 3">
    <name type="scientific">Bonamia ostreae</name>
    <dbReference type="NCBI Taxonomy" id="126728"/>
    <lineage>
        <taxon>Eukaryota</taxon>
        <taxon>Sar</taxon>
        <taxon>Rhizaria</taxon>
        <taxon>Endomyxa</taxon>
        <taxon>Ascetosporea</taxon>
        <taxon>Haplosporida</taxon>
        <taxon>Bonamia</taxon>
    </lineage>
</organism>
<dbReference type="EMBL" id="JBDODL010003344">
    <property type="protein sequence ID" value="MES1922658.1"/>
    <property type="molecule type" value="Genomic_DNA"/>
</dbReference>
<gene>
    <name evidence="2" type="ORF">MHBO_004176</name>
</gene>
<name>A0ABV2ATD6_9EUKA</name>
<comment type="caution">
    <text evidence="2">The sequence shown here is derived from an EMBL/GenBank/DDBJ whole genome shotgun (WGS) entry which is preliminary data.</text>
</comment>
<evidence type="ECO:0000313" key="2">
    <source>
        <dbReference type="EMBL" id="MES1922658.1"/>
    </source>
</evidence>
<evidence type="ECO:0000313" key="3">
    <source>
        <dbReference type="Proteomes" id="UP001439008"/>
    </source>
</evidence>
<proteinExistence type="predicted"/>
<feature type="coiled-coil region" evidence="1">
    <location>
        <begin position="138"/>
        <end position="177"/>
    </location>
</feature>
<feature type="non-terminal residue" evidence="2">
    <location>
        <position position="224"/>
    </location>
</feature>
<accession>A0ABV2ATD6</accession>
<keyword evidence="1" id="KW-0175">Coiled coil</keyword>
<sequence length="224" mass="27489">MELENLKKLLVQQKFSLKKAERIYHSRFEKDSGKSQRYFDSFQTKNFNFNINTGESSKKTLLKRKDVDRRDGKIKVELPKYRKNGIEKRKIDDKAKYRMPDNRRRRIRINLPDEESLKKPRKMPKLSPAMEKRNQMFMNHLKNHIKEAKKELKIERKSEKMRNREELTKRIDEAITKDREEFKDEYRRKKQEKARNFMLCKKFDLEETEWKIAKIMKTKIVFIK</sequence>
<dbReference type="Proteomes" id="UP001439008">
    <property type="component" value="Unassembled WGS sequence"/>
</dbReference>
<evidence type="ECO:0000256" key="1">
    <source>
        <dbReference type="SAM" id="Coils"/>
    </source>
</evidence>
<keyword evidence="3" id="KW-1185">Reference proteome</keyword>
<reference evidence="2 3" key="1">
    <citation type="journal article" date="2024" name="BMC Biol.">
        <title>Comparative genomics of Ascetosporea gives new insight into the evolutionary basis for animal parasitism in Rhizaria.</title>
        <authorList>
            <person name="Hiltunen Thoren M."/>
            <person name="Onut-Brannstrom I."/>
            <person name="Alfjorden A."/>
            <person name="Peckova H."/>
            <person name="Swords F."/>
            <person name="Hooper C."/>
            <person name="Holzer A.S."/>
            <person name="Bass D."/>
            <person name="Burki F."/>
        </authorList>
    </citation>
    <scope>NUCLEOTIDE SEQUENCE [LARGE SCALE GENOMIC DNA]</scope>
    <source>
        <strain evidence="2">20-A016</strain>
    </source>
</reference>